<dbReference type="NCBIfam" id="TIGR04183">
    <property type="entry name" value="Por_Secre_tail"/>
    <property type="match status" value="1"/>
</dbReference>
<reference evidence="4" key="1">
    <citation type="submission" date="2016-10" db="EMBL/GenBank/DDBJ databases">
        <authorList>
            <person name="Varghese N."/>
            <person name="Submissions S."/>
        </authorList>
    </citation>
    <scope>NUCLEOTIDE SEQUENCE [LARGE SCALE GENOMIC DNA]</scope>
    <source>
        <strain evidence="4">DSM 24740</strain>
    </source>
</reference>
<dbReference type="Proteomes" id="UP000199021">
    <property type="component" value="Unassembled WGS sequence"/>
</dbReference>
<evidence type="ECO:0000313" key="4">
    <source>
        <dbReference type="Proteomes" id="UP000199021"/>
    </source>
</evidence>
<dbReference type="InParanoid" id="A0A1H9HFJ8"/>
<evidence type="ECO:0000259" key="2">
    <source>
        <dbReference type="Pfam" id="PF23759"/>
    </source>
</evidence>
<dbReference type="Pfam" id="PF23759">
    <property type="entry name" value="GBD_T9SS_assoc"/>
    <property type="match status" value="1"/>
</dbReference>
<dbReference type="InterPro" id="IPR013783">
    <property type="entry name" value="Ig-like_fold"/>
</dbReference>
<evidence type="ECO:0000313" key="3">
    <source>
        <dbReference type="EMBL" id="SEQ61131.1"/>
    </source>
</evidence>
<keyword evidence="1" id="KW-0812">Transmembrane</keyword>
<sequence length="636" mass="69961">MFTRLIGNRHENSGIYPFCLGSGLSEVGIGPSGELAVLSGGKGQGYFCSVPTKRNLVKKFGLVLFLVLLGVCLLRGQPVNDSIQGAIFLDISSTPIEVEIDLANTTLSMENIGCSVFRPANYLWYKYDSDGTELVAFETQSNSNRPFTVQVIRPMTDESYQCLRQVSLSSSRKSLGVVPEGEVFLRVVDYLDGEHVGTISFQQSPLPPPNDDPANAILIEVNEESSTTVFDLIGATPTFSESSGPQDCRTYSRQDVWYKFNSSGGDLLHCRENQFRGFSIYRQVVGNTYERVDCNQNNQVSRIENLPSGLLFIRCTGVFPRLELRQYLPSSFNTINDEFPGAISIVPSDGGTDFLVDVWSATNSNLMYPSLPNSALNDVWYTFMSNGGDISIEFDGSNCTDINLCALVQVDESGTANVVESKFRSRTMNFTNVPEGPLYLTFAASEFNNIRKFYDNFTISQAGALLPVTLTTFTATARQKSTLLNWQTASETGNYYFAVERSADGQTFTAIGEVAGAGTSQTVQEYTFTDNTPQPGTNFYRLRQVDFDGTATLSEVRAVAFAIDNLLRVYPNPVGRGAVTVQIPENLKYQPLEVMTMDGRRVLKQSGELNGFSTAALAAGVYLVRVGELVERLVVR</sequence>
<keyword evidence="4" id="KW-1185">Reference proteome</keyword>
<keyword evidence="1" id="KW-1133">Transmembrane helix</keyword>
<dbReference type="EMBL" id="FOFB01000012">
    <property type="protein sequence ID" value="SEQ61131.1"/>
    <property type="molecule type" value="Genomic_DNA"/>
</dbReference>
<dbReference type="Gene3D" id="2.60.40.10">
    <property type="entry name" value="Immunoglobulins"/>
    <property type="match status" value="1"/>
</dbReference>
<name>A0A1H9HFJ8_9BACT</name>
<accession>A0A1H9HFJ8</accession>
<feature type="transmembrane region" description="Helical" evidence="1">
    <location>
        <begin position="60"/>
        <end position="76"/>
    </location>
</feature>
<dbReference type="InterPro" id="IPR026444">
    <property type="entry name" value="Secre_tail"/>
</dbReference>
<organism evidence="3 4">
    <name type="scientific">Neolewinella agarilytica</name>
    <dbReference type="NCBI Taxonomy" id="478744"/>
    <lineage>
        <taxon>Bacteria</taxon>
        <taxon>Pseudomonadati</taxon>
        <taxon>Bacteroidota</taxon>
        <taxon>Saprospiria</taxon>
        <taxon>Saprospirales</taxon>
        <taxon>Lewinellaceae</taxon>
        <taxon>Neolewinella</taxon>
    </lineage>
</organism>
<dbReference type="AlphaFoldDB" id="A0A1H9HFJ8"/>
<gene>
    <name evidence="3" type="ORF">SAMN05444359_112142</name>
</gene>
<keyword evidence="1" id="KW-0472">Membrane</keyword>
<protein>
    <submittedName>
        <fullName evidence="3">Por secretion system C-terminal sorting domain-containing protein</fullName>
    </submittedName>
</protein>
<feature type="domain" description="T9SS-like galactose binding" evidence="2">
    <location>
        <begin position="210"/>
        <end position="309"/>
    </location>
</feature>
<dbReference type="InterPro" id="IPR056600">
    <property type="entry name" value="GBD_T9SS_assoc"/>
</dbReference>
<dbReference type="STRING" id="478744.SAMN05444359_112142"/>
<evidence type="ECO:0000256" key="1">
    <source>
        <dbReference type="SAM" id="Phobius"/>
    </source>
</evidence>
<proteinExistence type="predicted"/>